<feature type="domain" description="ABC3 transporter permease C-terminal" evidence="12">
    <location>
        <begin position="182"/>
        <end position="298"/>
    </location>
</feature>
<evidence type="ECO:0000256" key="10">
    <source>
        <dbReference type="PIRNR" id="PIRNR003097"/>
    </source>
</evidence>
<evidence type="ECO:0000313" key="14">
    <source>
        <dbReference type="EMBL" id="KKO73204.1"/>
    </source>
</evidence>
<dbReference type="EMBL" id="LBNE01000001">
    <property type="protein sequence ID" value="KKO73204.1"/>
    <property type="molecule type" value="Genomic_DNA"/>
</dbReference>
<evidence type="ECO:0000256" key="3">
    <source>
        <dbReference type="ARBA" id="ARBA00021907"/>
    </source>
</evidence>
<dbReference type="GO" id="GO:0032153">
    <property type="term" value="C:cell division site"/>
    <property type="evidence" value="ECO:0007669"/>
    <property type="project" value="TreeGrafter"/>
</dbReference>
<keyword evidence="7 11" id="KW-1133">Transmembrane helix</keyword>
<evidence type="ECO:0000256" key="9">
    <source>
        <dbReference type="ARBA" id="ARBA00023306"/>
    </source>
</evidence>
<dbReference type="Pfam" id="PF18075">
    <property type="entry name" value="FtsX_ECD"/>
    <property type="match status" value="1"/>
</dbReference>
<dbReference type="PANTHER" id="PTHR47755:SF1">
    <property type="entry name" value="CELL DIVISION PROTEIN FTSX"/>
    <property type="match status" value="1"/>
</dbReference>
<dbReference type="STRING" id="206506.AAV32_02645"/>
<comment type="subcellular location">
    <subcellularLocation>
        <location evidence="10">Cell inner membrane</location>
    </subcellularLocation>
    <subcellularLocation>
        <location evidence="1">Cell membrane</location>
        <topology evidence="1">Multi-pass membrane protein</topology>
    </subcellularLocation>
</comment>
<keyword evidence="6 11" id="KW-0812">Transmembrane</keyword>
<organism evidence="14 15">
    <name type="scientific">Kerstersia gyiorum</name>
    <dbReference type="NCBI Taxonomy" id="206506"/>
    <lineage>
        <taxon>Bacteria</taxon>
        <taxon>Pseudomonadati</taxon>
        <taxon>Pseudomonadota</taxon>
        <taxon>Betaproteobacteria</taxon>
        <taxon>Burkholderiales</taxon>
        <taxon>Alcaligenaceae</taxon>
        <taxon>Kerstersia</taxon>
    </lineage>
</organism>
<feature type="transmembrane region" description="Helical" evidence="11">
    <location>
        <begin position="226"/>
        <end position="249"/>
    </location>
</feature>
<evidence type="ECO:0000256" key="5">
    <source>
        <dbReference type="ARBA" id="ARBA00022618"/>
    </source>
</evidence>
<dbReference type="Pfam" id="PF02687">
    <property type="entry name" value="FtsX"/>
    <property type="match status" value="1"/>
</dbReference>
<comment type="similarity">
    <text evidence="2 10">Belongs to the ABC-4 integral membrane protein family. FtsX subfamily.</text>
</comment>
<dbReference type="Gene3D" id="3.30.70.3040">
    <property type="match status" value="1"/>
</dbReference>
<comment type="function">
    <text evidence="10">Part of the ABC transporter FtsEX involved in cellular division.</text>
</comment>
<evidence type="ECO:0000256" key="4">
    <source>
        <dbReference type="ARBA" id="ARBA00022475"/>
    </source>
</evidence>
<reference evidence="14 15" key="1">
    <citation type="submission" date="2015-04" db="EMBL/GenBank/DDBJ databases">
        <title>Genome sequence of Kerstersia gyiorum CG1.</title>
        <authorList>
            <person name="Greninger A.L."/>
            <person name="Kozyreva V."/>
            <person name="Chaturvedi V."/>
        </authorList>
    </citation>
    <scope>NUCLEOTIDE SEQUENCE [LARGE SCALE GENOMIC DNA]</scope>
    <source>
        <strain evidence="14 15">CG1</strain>
    </source>
</reference>
<dbReference type="InterPro" id="IPR004513">
    <property type="entry name" value="FtsX"/>
</dbReference>
<dbReference type="Proteomes" id="UP000078084">
    <property type="component" value="Unassembled WGS sequence"/>
</dbReference>
<sequence>MKSLLRQHRYALGIALQRLARQPFSSLANLCIMALALCLPLLGAAILDAARPVTRDLSVTPEVTVFMQVGTPRDASTKTLERVRSENGAEIQSARLVPKENALAALQRTPGWRDALAVLPDNPLPDAITVTFAAGPQATETATQLAQQWQSWPGVDRVQLDSDWMQRLEALASTARIALLLLAIAVGLVVLATVFNTVRMQALTQREEIAVARLVGATESFVRRPFLYQGALSGLLASLLAIVFAVFALRPMNGALTRLAQSYNTTITLQLPAVADLLPAIVITAALCALAARWSVTRSTRF</sequence>
<keyword evidence="15" id="KW-1185">Reference proteome</keyword>
<name>A0A171KWD7_9BURK</name>
<dbReference type="PIRSF" id="PIRSF003097">
    <property type="entry name" value="FtsX"/>
    <property type="match status" value="1"/>
</dbReference>
<keyword evidence="9 10" id="KW-0131">Cell cycle</keyword>
<feature type="transmembrane region" description="Helical" evidence="11">
    <location>
        <begin position="177"/>
        <end position="198"/>
    </location>
</feature>
<keyword evidence="10" id="KW-0997">Cell inner membrane</keyword>
<evidence type="ECO:0000259" key="12">
    <source>
        <dbReference type="Pfam" id="PF02687"/>
    </source>
</evidence>
<feature type="transmembrane region" description="Helical" evidence="11">
    <location>
        <begin position="27"/>
        <end position="47"/>
    </location>
</feature>
<gene>
    <name evidence="14" type="ORF">AAV32_02645</name>
</gene>
<dbReference type="AlphaFoldDB" id="A0A171KWD7"/>
<comment type="caution">
    <text evidence="14">The sequence shown here is derived from an EMBL/GenBank/DDBJ whole genome shotgun (WGS) entry which is preliminary data.</text>
</comment>
<keyword evidence="5 10" id="KW-0132">Cell division</keyword>
<evidence type="ECO:0000259" key="13">
    <source>
        <dbReference type="Pfam" id="PF18075"/>
    </source>
</evidence>
<dbReference type="GO" id="GO:0051301">
    <property type="term" value="P:cell division"/>
    <property type="evidence" value="ECO:0007669"/>
    <property type="project" value="UniProtKB-KW"/>
</dbReference>
<proteinExistence type="inferred from homology"/>
<feature type="domain" description="FtsX extracellular" evidence="13">
    <location>
        <begin position="62"/>
        <end position="158"/>
    </location>
</feature>
<evidence type="ECO:0000256" key="7">
    <source>
        <dbReference type="ARBA" id="ARBA00022989"/>
    </source>
</evidence>
<evidence type="ECO:0000256" key="6">
    <source>
        <dbReference type="ARBA" id="ARBA00022692"/>
    </source>
</evidence>
<keyword evidence="8 10" id="KW-0472">Membrane</keyword>
<dbReference type="PANTHER" id="PTHR47755">
    <property type="entry name" value="CELL DIVISION PROTEIN FTSX"/>
    <property type="match status" value="1"/>
</dbReference>
<protein>
    <recommendedName>
        <fullName evidence="3 10">Cell division protein FtsX</fullName>
    </recommendedName>
</protein>
<evidence type="ECO:0000256" key="8">
    <source>
        <dbReference type="ARBA" id="ARBA00023136"/>
    </source>
</evidence>
<dbReference type="RefSeq" id="WP_068367248.1">
    <property type="nucleotide sequence ID" value="NZ_LBNE01000001.1"/>
</dbReference>
<evidence type="ECO:0000256" key="2">
    <source>
        <dbReference type="ARBA" id="ARBA00007379"/>
    </source>
</evidence>
<dbReference type="PATRIC" id="fig|206506.3.peg.582"/>
<dbReference type="InterPro" id="IPR040690">
    <property type="entry name" value="FtsX_ECD"/>
</dbReference>
<keyword evidence="4 10" id="KW-1003">Cell membrane</keyword>
<dbReference type="GO" id="GO:0005886">
    <property type="term" value="C:plasma membrane"/>
    <property type="evidence" value="ECO:0007669"/>
    <property type="project" value="UniProtKB-SubCell"/>
</dbReference>
<evidence type="ECO:0000256" key="1">
    <source>
        <dbReference type="ARBA" id="ARBA00004651"/>
    </source>
</evidence>
<evidence type="ECO:0000313" key="15">
    <source>
        <dbReference type="Proteomes" id="UP000078084"/>
    </source>
</evidence>
<accession>A0A171KWD7</accession>
<dbReference type="InterPro" id="IPR003838">
    <property type="entry name" value="ABC3_permease_C"/>
</dbReference>
<evidence type="ECO:0000256" key="11">
    <source>
        <dbReference type="SAM" id="Phobius"/>
    </source>
</evidence>
<feature type="transmembrane region" description="Helical" evidence="11">
    <location>
        <begin position="269"/>
        <end position="292"/>
    </location>
</feature>